<dbReference type="GO" id="GO:0047372">
    <property type="term" value="F:monoacylglycerol lipase activity"/>
    <property type="evidence" value="ECO:0007669"/>
    <property type="project" value="TreeGrafter"/>
</dbReference>
<feature type="active site" description="Charge relay system" evidence="4">
    <location>
        <position position="293"/>
    </location>
</feature>
<dbReference type="EMBL" id="QZEI01000088">
    <property type="protein sequence ID" value="RLV58211.1"/>
    <property type="molecule type" value="Genomic_DNA"/>
</dbReference>
<dbReference type="OrthoDB" id="332676at2"/>
<dbReference type="GO" id="GO:0034338">
    <property type="term" value="F:short-chain carboxylesterase activity"/>
    <property type="evidence" value="ECO:0007669"/>
    <property type="project" value="TreeGrafter"/>
</dbReference>
<keyword evidence="3 6" id="KW-0378">Hydrolase</keyword>
<dbReference type="Proteomes" id="UP000281474">
    <property type="component" value="Unassembled WGS sequence"/>
</dbReference>
<feature type="active site" description="Charge relay system" evidence="4">
    <location>
        <position position="136"/>
    </location>
</feature>
<dbReference type="Gene3D" id="3.40.50.1820">
    <property type="entry name" value="alpha/beta hydrolase"/>
    <property type="match status" value="1"/>
</dbReference>
<proteinExistence type="inferred from homology"/>
<organism evidence="6 7">
    <name type="scientific">Parashewanella curva</name>
    <dbReference type="NCBI Taxonomy" id="2338552"/>
    <lineage>
        <taxon>Bacteria</taxon>
        <taxon>Pseudomonadati</taxon>
        <taxon>Pseudomonadota</taxon>
        <taxon>Gammaproteobacteria</taxon>
        <taxon>Alteromonadales</taxon>
        <taxon>Shewanellaceae</taxon>
        <taxon>Parashewanella</taxon>
    </lineage>
</organism>
<name>A0A3L8PS35_9GAMM</name>
<dbReference type="Pfam" id="PF00561">
    <property type="entry name" value="Abhydrolase_1"/>
    <property type="match status" value="1"/>
</dbReference>
<gene>
    <name evidence="6" type="ORF">D5018_18485</name>
</gene>
<evidence type="ECO:0000256" key="3">
    <source>
        <dbReference type="ARBA" id="ARBA00022801"/>
    </source>
</evidence>
<dbReference type="PANTHER" id="PTHR10794:SF94">
    <property type="entry name" value="ESTERASE YHET-RELATED"/>
    <property type="match status" value="1"/>
</dbReference>
<comment type="caution">
    <text evidence="6">The sequence shown here is derived from an EMBL/GenBank/DDBJ whole genome shotgun (WGS) entry which is preliminary data.</text>
</comment>
<keyword evidence="2" id="KW-0719">Serine esterase</keyword>
<keyword evidence="7" id="KW-1185">Reference proteome</keyword>
<evidence type="ECO:0000259" key="5">
    <source>
        <dbReference type="Pfam" id="PF00561"/>
    </source>
</evidence>
<dbReference type="InterPro" id="IPR012020">
    <property type="entry name" value="ABHD4"/>
</dbReference>
<evidence type="ECO:0000313" key="6">
    <source>
        <dbReference type="EMBL" id="RLV58211.1"/>
    </source>
</evidence>
<dbReference type="InterPro" id="IPR029058">
    <property type="entry name" value="AB_hydrolase_fold"/>
</dbReference>
<dbReference type="InterPro" id="IPR000952">
    <property type="entry name" value="AB_hydrolase_4_CS"/>
</dbReference>
<evidence type="ECO:0000313" key="7">
    <source>
        <dbReference type="Proteomes" id="UP000281474"/>
    </source>
</evidence>
<dbReference type="RefSeq" id="WP_121840466.1">
    <property type="nucleotide sequence ID" value="NZ_ML014837.1"/>
</dbReference>
<dbReference type="PROSITE" id="PS01133">
    <property type="entry name" value="UPF0017"/>
    <property type="match status" value="1"/>
</dbReference>
<dbReference type="InterPro" id="IPR050960">
    <property type="entry name" value="AB_hydrolase_4_sf"/>
</dbReference>
<dbReference type="PANTHER" id="PTHR10794">
    <property type="entry name" value="ABHYDROLASE DOMAIN-CONTAINING PROTEIN"/>
    <property type="match status" value="1"/>
</dbReference>
<reference evidence="6 7" key="1">
    <citation type="submission" date="2018-09" db="EMBL/GenBank/DDBJ databases">
        <title>Phylogeny of the Shewanellaceae, and recommendation for two new genera, Pseudoshewanella and Parashewanella.</title>
        <authorList>
            <person name="Wang G."/>
        </authorList>
    </citation>
    <scope>NUCLEOTIDE SEQUENCE [LARGE SCALE GENOMIC DNA]</scope>
    <source>
        <strain evidence="6 7">C51</strain>
    </source>
</reference>
<evidence type="ECO:0000256" key="1">
    <source>
        <dbReference type="ARBA" id="ARBA00010884"/>
    </source>
</evidence>
<sequence>MSKFRPPRWARSPHVQTILPVLTKVKLPPLQRERLTLNDGDFIDLDWLGTPQKNQPIVVILHGLEGSSDSHYVRRILNSCQQSGLAAVVHHHRSCSGEQNVLPRSYHSGDTVDISHMFTNLKAQFPDSPLFAVGYSLGGNMLAKYLGEQQQQSLIERAIVVSAPLKLSACAKRLEKGFSRIYQSHLIKQLQSKLIKKIETPAFKDKMPVTKERAPSLNSFYEFDDKVTAPLHGFKGVDDYYLRASGLPYLATISVPTLILHAKDDPFMTDEVIPTAEHLSDFVQYELAQHGGHVGFINGGNLLNPSYYLEPKIIGFLLSH</sequence>
<evidence type="ECO:0000256" key="2">
    <source>
        <dbReference type="ARBA" id="ARBA00022487"/>
    </source>
</evidence>
<dbReference type="SUPFAM" id="SSF53474">
    <property type="entry name" value="alpha/beta-Hydrolases"/>
    <property type="match status" value="1"/>
</dbReference>
<evidence type="ECO:0000256" key="4">
    <source>
        <dbReference type="PIRSR" id="PIRSR005211-1"/>
    </source>
</evidence>
<comment type="similarity">
    <text evidence="1">Belongs to the AB hydrolase superfamily. AB hydrolase 4 family.</text>
</comment>
<accession>A0A3L8PS35</accession>
<protein>
    <submittedName>
        <fullName evidence="6">Hydrolase</fullName>
    </submittedName>
</protein>
<feature type="domain" description="AB hydrolase-1" evidence="5">
    <location>
        <begin position="56"/>
        <end position="298"/>
    </location>
</feature>
<feature type="active site" description="Charge relay system" evidence="4">
    <location>
        <position position="265"/>
    </location>
</feature>
<dbReference type="AlphaFoldDB" id="A0A3L8PS35"/>
<dbReference type="NCBIfam" id="NF008218">
    <property type="entry name" value="PRK10985.1"/>
    <property type="match status" value="1"/>
</dbReference>
<dbReference type="InterPro" id="IPR000073">
    <property type="entry name" value="AB_hydrolase_1"/>
</dbReference>
<dbReference type="PIRSF" id="PIRSF005211">
    <property type="entry name" value="Ab_hydro_YheT"/>
    <property type="match status" value="1"/>
</dbReference>